<proteinExistence type="predicted"/>
<evidence type="ECO:0000313" key="2">
    <source>
        <dbReference type="Proteomes" id="UP000265520"/>
    </source>
</evidence>
<dbReference type="EMBL" id="LXQA010169804">
    <property type="protein sequence ID" value="MCI29034.1"/>
    <property type="molecule type" value="Genomic_DNA"/>
</dbReference>
<sequence>MDLTLEQENHKLHEEVTTLRAETGRLLAMVESLMAAQNRSPTPLSPHSTQAQVQTTVIYEVVTAPTSVPLVSAPQYQMPDGFPWGMPFNFMPEGG</sequence>
<accession>A0A392QYR8</accession>
<name>A0A392QYR8_9FABA</name>
<evidence type="ECO:0000313" key="1">
    <source>
        <dbReference type="EMBL" id="MCI29034.1"/>
    </source>
</evidence>
<reference evidence="1 2" key="1">
    <citation type="journal article" date="2018" name="Front. Plant Sci.">
        <title>Red Clover (Trifolium pratense) and Zigzag Clover (T. medium) - A Picture of Genomic Similarities and Differences.</title>
        <authorList>
            <person name="Dluhosova J."/>
            <person name="Istvanek J."/>
            <person name="Nedelnik J."/>
            <person name="Repkova J."/>
        </authorList>
    </citation>
    <scope>NUCLEOTIDE SEQUENCE [LARGE SCALE GENOMIC DNA]</scope>
    <source>
        <strain evidence="2">cv. 10/8</strain>
        <tissue evidence="1">Leaf</tissue>
    </source>
</reference>
<dbReference type="AlphaFoldDB" id="A0A392QYR8"/>
<keyword evidence="2" id="KW-1185">Reference proteome</keyword>
<dbReference type="Proteomes" id="UP000265520">
    <property type="component" value="Unassembled WGS sequence"/>
</dbReference>
<organism evidence="1 2">
    <name type="scientific">Trifolium medium</name>
    <dbReference type="NCBI Taxonomy" id="97028"/>
    <lineage>
        <taxon>Eukaryota</taxon>
        <taxon>Viridiplantae</taxon>
        <taxon>Streptophyta</taxon>
        <taxon>Embryophyta</taxon>
        <taxon>Tracheophyta</taxon>
        <taxon>Spermatophyta</taxon>
        <taxon>Magnoliopsida</taxon>
        <taxon>eudicotyledons</taxon>
        <taxon>Gunneridae</taxon>
        <taxon>Pentapetalae</taxon>
        <taxon>rosids</taxon>
        <taxon>fabids</taxon>
        <taxon>Fabales</taxon>
        <taxon>Fabaceae</taxon>
        <taxon>Papilionoideae</taxon>
        <taxon>50 kb inversion clade</taxon>
        <taxon>NPAAA clade</taxon>
        <taxon>Hologalegina</taxon>
        <taxon>IRL clade</taxon>
        <taxon>Trifolieae</taxon>
        <taxon>Trifolium</taxon>
    </lineage>
</organism>
<protein>
    <submittedName>
        <fullName evidence="1">Uncharacterized protein</fullName>
    </submittedName>
</protein>
<comment type="caution">
    <text evidence="1">The sequence shown here is derived from an EMBL/GenBank/DDBJ whole genome shotgun (WGS) entry which is preliminary data.</text>
</comment>